<dbReference type="EnsemblPlants" id="Pp3c14_1530V3.5">
    <property type="protein sequence ID" value="Pp3c14_1530V3.5"/>
    <property type="gene ID" value="Pp3c14_1530"/>
</dbReference>
<feature type="binding site" evidence="2">
    <location>
        <begin position="470"/>
        <end position="477"/>
    </location>
    <ligand>
        <name>FAD</name>
        <dbReference type="ChEBI" id="CHEBI:57692"/>
    </ligand>
</feature>
<dbReference type="InterPro" id="IPR036134">
    <property type="entry name" value="Crypto/Photolyase_FAD-like_sf"/>
</dbReference>
<dbReference type="SUPFAM" id="SSF48173">
    <property type="entry name" value="Cryptochrome/photolyase FAD-binding domain"/>
    <property type="match status" value="1"/>
</dbReference>
<evidence type="ECO:0000256" key="1">
    <source>
        <dbReference type="ARBA" id="ARBA00005862"/>
    </source>
</evidence>
<dbReference type="FunCoup" id="A0A7I4ANX7">
    <property type="interactions" value="1188"/>
</dbReference>
<dbReference type="InterPro" id="IPR002081">
    <property type="entry name" value="Cryptochrome/DNA_photolyase_1"/>
</dbReference>
<dbReference type="Gene3D" id="1.25.40.80">
    <property type="match status" value="1"/>
</dbReference>
<sequence length="507" mass="55892">MAGHAGLDDLEVLMDCNLQRAMASSRARAPVLSQVILAAGKEVSDAVIDGEEAFGNDDAAAFSQKKGHSPVPMTASFEVQEVLDIPVETPATVSKKSENYVSAFPEYQSLRGPEFKNPSSAAGLRRASIVWFRNDLRLHDNEALVSASRDSLSILPVYCFDPRDYGNSSLGIDKNGPYRVKFLFECVANLRSSLRERGSDLIVRIGKPEEVLLDLAKSVGAESLYAHQEVAYGELQEGDFVAISSNSYTPWLSHKGVAVKRSWNALNRGPFQAQEKVAAAFQDNGVETKFFWGGTLVHLEDLPFELDDMPSNYGGFREMVQNLAVRSTIEALQELKGLPACGNIEPGRIPFLQELGLNPAADMRQEIQTSGGAVLMGGEDEALKKLDRYVLETSSSIAKNKQSETSADSLYGANFSCKISPWLALGCLSPRRMFEDLKKSRSSAGVMPTLPVNTLGTGNEDHRLNWVLFELLWRDFFRFITKKYGTEEKFREYSNCSQNCFSGCSLT</sequence>
<proteinExistence type="inferred from homology"/>
<dbReference type="Proteomes" id="UP000006727">
    <property type="component" value="Chromosome 14"/>
</dbReference>
<keyword evidence="5" id="KW-1185">Reference proteome</keyword>
<evidence type="ECO:0000256" key="2">
    <source>
        <dbReference type="PIRSR" id="PIRSR602081-1"/>
    </source>
</evidence>
<feature type="binding site" evidence="2">
    <location>
        <begin position="416"/>
        <end position="420"/>
    </location>
    <ligand>
        <name>FAD</name>
        <dbReference type="ChEBI" id="CHEBI:57692"/>
    </ligand>
</feature>
<dbReference type="AlphaFoldDB" id="A0A7I4ANX7"/>
<dbReference type="GO" id="GO:0003677">
    <property type="term" value="F:DNA binding"/>
    <property type="evidence" value="ECO:0000318"/>
    <property type="project" value="GO_Central"/>
</dbReference>
<dbReference type="InterPro" id="IPR014729">
    <property type="entry name" value="Rossmann-like_a/b/a_fold"/>
</dbReference>
<reference evidence="4 5" key="1">
    <citation type="journal article" date="2008" name="Science">
        <title>The Physcomitrella genome reveals evolutionary insights into the conquest of land by plants.</title>
        <authorList>
            <person name="Rensing S."/>
            <person name="Lang D."/>
            <person name="Zimmer A."/>
            <person name="Terry A."/>
            <person name="Salamov A."/>
            <person name="Shapiro H."/>
            <person name="Nishiyama T."/>
            <person name="Perroud P.-F."/>
            <person name="Lindquist E."/>
            <person name="Kamisugi Y."/>
            <person name="Tanahashi T."/>
            <person name="Sakakibara K."/>
            <person name="Fujita T."/>
            <person name="Oishi K."/>
            <person name="Shin-I T."/>
            <person name="Kuroki Y."/>
            <person name="Toyoda A."/>
            <person name="Suzuki Y."/>
            <person name="Hashimoto A."/>
            <person name="Yamaguchi K."/>
            <person name="Sugano A."/>
            <person name="Kohara Y."/>
            <person name="Fujiyama A."/>
            <person name="Anterola A."/>
            <person name="Aoki S."/>
            <person name="Ashton N."/>
            <person name="Barbazuk W.B."/>
            <person name="Barker E."/>
            <person name="Bennetzen J."/>
            <person name="Bezanilla M."/>
            <person name="Blankenship R."/>
            <person name="Cho S.H."/>
            <person name="Dutcher S."/>
            <person name="Estelle M."/>
            <person name="Fawcett J.A."/>
            <person name="Gundlach H."/>
            <person name="Hanada K."/>
            <person name="Heyl A."/>
            <person name="Hicks K.A."/>
            <person name="Hugh J."/>
            <person name="Lohr M."/>
            <person name="Mayer K."/>
            <person name="Melkozernov A."/>
            <person name="Murata T."/>
            <person name="Nelson D."/>
            <person name="Pils B."/>
            <person name="Prigge M."/>
            <person name="Reiss B."/>
            <person name="Renner T."/>
            <person name="Rombauts S."/>
            <person name="Rushton P."/>
            <person name="Sanderfoot A."/>
            <person name="Schween G."/>
            <person name="Shiu S.-H."/>
            <person name="Stueber K."/>
            <person name="Theodoulou F.L."/>
            <person name="Tu H."/>
            <person name="Van de Peer Y."/>
            <person name="Verrier P.J."/>
            <person name="Waters E."/>
            <person name="Wood A."/>
            <person name="Yang L."/>
            <person name="Cove D."/>
            <person name="Cuming A."/>
            <person name="Hasebe M."/>
            <person name="Lucas S."/>
            <person name="Mishler D.B."/>
            <person name="Reski R."/>
            <person name="Grigoriev I."/>
            <person name="Quatrano R.S."/>
            <person name="Boore J.L."/>
        </authorList>
    </citation>
    <scope>NUCLEOTIDE SEQUENCE [LARGE SCALE GENOMIC DNA]</scope>
    <source>
        <strain evidence="4 5">cv. Gransden 2004</strain>
    </source>
</reference>
<name>A0A7I4ANX7_PHYPA</name>
<organism evidence="4 5">
    <name type="scientific">Physcomitrium patens</name>
    <name type="common">Spreading-leaved earth moss</name>
    <name type="synonym">Physcomitrella patens</name>
    <dbReference type="NCBI Taxonomy" id="3218"/>
    <lineage>
        <taxon>Eukaryota</taxon>
        <taxon>Viridiplantae</taxon>
        <taxon>Streptophyta</taxon>
        <taxon>Embryophyta</taxon>
        <taxon>Bryophyta</taxon>
        <taxon>Bryophytina</taxon>
        <taxon>Bryopsida</taxon>
        <taxon>Funariidae</taxon>
        <taxon>Funariales</taxon>
        <taxon>Funariaceae</taxon>
        <taxon>Physcomitrium</taxon>
    </lineage>
</organism>
<feature type="domain" description="Photolyase/cryptochrome alpha/beta" evidence="3">
    <location>
        <begin position="126"/>
        <end position="259"/>
    </location>
</feature>
<evidence type="ECO:0000313" key="4">
    <source>
        <dbReference type="EnsemblPlants" id="Pp3c14_1530V3.5"/>
    </source>
</evidence>
<gene>
    <name evidence="4" type="primary">LOC112291769</name>
</gene>
<dbReference type="PROSITE" id="PS51645">
    <property type="entry name" value="PHR_CRY_ALPHA_BETA"/>
    <property type="match status" value="1"/>
</dbReference>
<comment type="similarity">
    <text evidence="1">Belongs to the DNA photolyase class-1 family.</text>
</comment>
<dbReference type="Pfam" id="PF00875">
    <property type="entry name" value="DNA_photolyase"/>
    <property type="match status" value="1"/>
</dbReference>
<keyword evidence="2" id="KW-0285">Flavoprotein</keyword>
<dbReference type="Gramene" id="Pp3c14_1530V3.5">
    <property type="protein sequence ID" value="Pp3c14_1530V3.5"/>
    <property type="gene ID" value="Pp3c14_1530"/>
</dbReference>
<dbReference type="SUPFAM" id="SSF52425">
    <property type="entry name" value="Cryptochrome/photolyase, N-terminal domain"/>
    <property type="match status" value="2"/>
</dbReference>
<dbReference type="InParanoid" id="A0A7I4ANX7"/>
<reference evidence="4" key="3">
    <citation type="submission" date="2020-12" db="UniProtKB">
        <authorList>
            <consortium name="EnsemblPlants"/>
        </authorList>
    </citation>
    <scope>IDENTIFICATION</scope>
</reference>
<keyword evidence="2" id="KW-0274">FAD</keyword>
<dbReference type="EMBL" id="ABEU02000014">
    <property type="status" value="NOT_ANNOTATED_CDS"/>
    <property type="molecule type" value="Genomic_DNA"/>
</dbReference>
<dbReference type="PANTHER" id="PTHR11455">
    <property type="entry name" value="CRYPTOCHROME"/>
    <property type="match status" value="1"/>
</dbReference>
<reference evidence="4 5" key="2">
    <citation type="journal article" date="2018" name="Plant J.">
        <title>The Physcomitrella patens chromosome-scale assembly reveals moss genome structure and evolution.</title>
        <authorList>
            <person name="Lang D."/>
            <person name="Ullrich K.K."/>
            <person name="Murat F."/>
            <person name="Fuchs J."/>
            <person name="Jenkins J."/>
            <person name="Haas F.B."/>
            <person name="Piednoel M."/>
            <person name="Gundlach H."/>
            <person name="Van Bel M."/>
            <person name="Meyberg R."/>
            <person name="Vives C."/>
            <person name="Morata J."/>
            <person name="Symeonidi A."/>
            <person name="Hiss M."/>
            <person name="Muchero W."/>
            <person name="Kamisugi Y."/>
            <person name="Saleh O."/>
            <person name="Blanc G."/>
            <person name="Decker E.L."/>
            <person name="van Gessel N."/>
            <person name="Grimwood J."/>
            <person name="Hayes R.D."/>
            <person name="Graham S.W."/>
            <person name="Gunter L.E."/>
            <person name="McDaniel S.F."/>
            <person name="Hoernstein S.N.W."/>
            <person name="Larsson A."/>
            <person name="Li F.W."/>
            <person name="Perroud P.F."/>
            <person name="Phillips J."/>
            <person name="Ranjan P."/>
            <person name="Rokshar D.S."/>
            <person name="Rothfels C.J."/>
            <person name="Schneider L."/>
            <person name="Shu S."/>
            <person name="Stevenson D.W."/>
            <person name="Thummler F."/>
            <person name="Tillich M."/>
            <person name="Villarreal Aguilar J.C."/>
            <person name="Widiez T."/>
            <person name="Wong G.K."/>
            <person name="Wymore A."/>
            <person name="Zhang Y."/>
            <person name="Zimmer A.D."/>
            <person name="Quatrano R.S."/>
            <person name="Mayer K.F.X."/>
            <person name="Goodstein D."/>
            <person name="Casacuberta J.M."/>
            <person name="Vandepoele K."/>
            <person name="Reski R."/>
            <person name="Cuming A.C."/>
            <person name="Tuskan G.A."/>
            <person name="Maumus F."/>
            <person name="Salse J."/>
            <person name="Schmutz J."/>
            <person name="Rensing S.A."/>
        </authorList>
    </citation>
    <scope>NUCLEOTIDE SEQUENCE [LARGE SCALE GENOMIC DNA]</scope>
    <source>
        <strain evidence="4 5">cv. Gransden 2004</strain>
    </source>
</reference>
<comment type="cofactor">
    <cofactor evidence="2">
        <name>FAD</name>
        <dbReference type="ChEBI" id="CHEBI:57692"/>
    </cofactor>
    <text evidence="2">Binds 1 FAD per subunit.</text>
</comment>
<dbReference type="InterPro" id="IPR006050">
    <property type="entry name" value="DNA_photolyase_N"/>
</dbReference>
<dbReference type="GO" id="GO:0003904">
    <property type="term" value="F:deoxyribodipyrimidine photo-lyase activity"/>
    <property type="evidence" value="ECO:0000318"/>
    <property type="project" value="GO_Central"/>
</dbReference>
<dbReference type="PANTHER" id="PTHR11455:SF2">
    <property type="entry name" value="BLUE-LIGHT PHOTORECEPTOR PHR2"/>
    <property type="match status" value="1"/>
</dbReference>
<dbReference type="GO" id="GO:0071949">
    <property type="term" value="F:FAD binding"/>
    <property type="evidence" value="ECO:0000318"/>
    <property type="project" value="GO_Central"/>
</dbReference>
<dbReference type="InterPro" id="IPR036155">
    <property type="entry name" value="Crypto/Photolyase_N_sf"/>
</dbReference>
<evidence type="ECO:0000259" key="3">
    <source>
        <dbReference type="PROSITE" id="PS51645"/>
    </source>
</evidence>
<accession>A0A7I4ANX7</accession>
<dbReference type="GO" id="GO:0000719">
    <property type="term" value="P:photoreactive repair"/>
    <property type="evidence" value="ECO:0000318"/>
    <property type="project" value="GO_Central"/>
</dbReference>
<dbReference type="Gene3D" id="3.40.50.620">
    <property type="entry name" value="HUPs"/>
    <property type="match status" value="1"/>
</dbReference>
<protein>
    <recommendedName>
        <fullName evidence="3">Photolyase/cryptochrome alpha/beta domain-containing protein</fullName>
    </recommendedName>
</protein>
<evidence type="ECO:0000313" key="5">
    <source>
        <dbReference type="Proteomes" id="UP000006727"/>
    </source>
</evidence>